<dbReference type="RefSeq" id="WP_379772422.1">
    <property type="nucleotide sequence ID" value="NZ_JBHSMZ010000014.1"/>
</dbReference>
<name>A0ABW0S2N5_9BURK</name>
<gene>
    <name evidence="2" type="ORF">ACFPO9_16900</name>
</gene>
<feature type="domain" description="CobQ/CobB/MinD/ParA nucleotide binding" evidence="1">
    <location>
        <begin position="7"/>
        <end position="191"/>
    </location>
</feature>
<reference evidence="3" key="1">
    <citation type="journal article" date="2019" name="Int. J. Syst. Evol. Microbiol.">
        <title>The Global Catalogue of Microorganisms (GCM) 10K type strain sequencing project: providing services to taxonomists for standard genome sequencing and annotation.</title>
        <authorList>
            <consortium name="The Broad Institute Genomics Platform"/>
            <consortium name="The Broad Institute Genome Sequencing Center for Infectious Disease"/>
            <person name="Wu L."/>
            <person name="Ma J."/>
        </authorList>
    </citation>
    <scope>NUCLEOTIDE SEQUENCE [LARGE SCALE GENOMIC DNA]</scope>
    <source>
        <strain evidence="3">CGMCC 4.5798</strain>
    </source>
</reference>
<dbReference type="InterPro" id="IPR002586">
    <property type="entry name" value="CobQ/CobB/MinD/ParA_Nub-bd_dom"/>
</dbReference>
<dbReference type="Gene3D" id="3.40.50.300">
    <property type="entry name" value="P-loop containing nucleotide triphosphate hydrolases"/>
    <property type="match status" value="1"/>
</dbReference>
<dbReference type="Proteomes" id="UP001596086">
    <property type="component" value="Unassembled WGS sequence"/>
</dbReference>
<comment type="caution">
    <text evidence="2">The sequence shown here is derived from an EMBL/GenBank/DDBJ whole genome shotgun (WGS) entry which is preliminary data.</text>
</comment>
<evidence type="ECO:0000313" key="2">
    <source>
        <dbReference type="EMBL" id="MFC5550195.1"/>
    </source>
</evidence>
<dbReference type="EMBL" id="JBHSMZ010000014">
    <property type="protein sequence ID" value="MFC5550195.1"/>
    <property type="molecule type" value="Genomic_DNA"/>
</dbReference>
<keyword evidence="3" id="KW-1185">Reference proteome</keyword>
<evidence type="ECO:0000313" key="3">
    <source>
        <dbReference type="Proteomes" id="UP001596086"/>
    </source>
</evidence>
<proteinExistence type="predicted"/>
<sequence length="239" mass="26649">MNTIHFVMMGKGGVGKSLIAVTLAQYLRSLDRPLNCIDLDPTSPTFKQFGALAVEHINIADSECNIDPTRFDVLMEKILASDTDWVIDTGAPTFLPLVNYLAENQVFSFLVASGRRVVIHSPLVGGVAMGETVSGLKAILQMSDCPVVVWENEYFGPVEMNGKRFVQTAGYEQFKKRVLGLVPLDKKNHKTAEADLRAMHARRLTWDEAINDPGFMTMQRNRLTIMRDEIAGHLNKIEL</sequence>
<organism evidence="2 3">
    <name type="scientific">Massilia aerilata</name>
    <dbReference type="NCBI Taxonomy" id="453817"/>
    <lineage>
        <taxon>Bacteria</taxon>
        <taxon>Pseudomonadati</taxon>
        <taxon>Pseudomonadota</taxon>
        <taxon>Betaproteobacteria</taxon>
        <taxon>Burkholderiales</taxon>
        <taxon>Oxalobacteraceae</taxon>
        <taxon>Telluria group</taxon>
        <taxon>Massilia</taxon>
    </lineage>
</organism>
<dbReference type="SUPFAM" id="SSF52540">
    <property type="entry name" value="P-loop containing nucleoside triphosphate hydrolases"/>
    <property type="match status" value="1"/>
</dbReference>
<dbReference type="Pfam" id="PF01656">
    <property type="entry name" value="CbiA"/>
    <property type="match status" value="1"/>
</dbReference>
<accession>A0ABW0S2N5</accession>
<evidence type="ECO:0000259" key="1">
    <source>
        <dbReference type="Pfam" id="PF01656"/>
    </source>
</evidence>
<dbReference type="InterPro" id="IPR027417">
    <property type="entry name" value="P-loop_NTPase"/>
</dbReference>
<protein>
    <submittedName>
        <fullName evidence="2">P-loop NTPase</fullName>
    </submittedName>
</protein>